<keyword evidence="4" id="KW-0808">Transferase</keyword>
<evidence type="ECO:0000256" key="4">
    <source>
        <dbReference type="ARBA" id="ARBA00022679"/>
    </source>
</evidence>
<feature type="transmembrane region" description="Helical" evidence="11">
    <location>
        <begin position="7"/>
        <end position="25"/>
    </location>
</feature>
<keyword evidence="6" id="KW-0735">Signal-anchor</keyword>
<comment type="subcellular location">
    <subcellularLocation>
        <location evidence="9">Endomembrane system</location>
        <topology evidence="9">Single-pass membrane protein</topology>
    </subcellularLocation>
    <subcellularLocation>
        <location evidence="1">Membrane</location>
        <topology evidence="1">Single-pass type II membrane protein</topology>
    </subcellularLocation>
</comment>
<evidence type="ECO:0000313" key="14">
    <source>
        <dbReference type="Proteomes" id="UP000007879"/>
    </source>
</evidence>
<evidence type="ECO:0000259" key="12">
    <source>
        <dbReference type="Pfam" id="PF02434"/>
    </source>
</evidence>
<evidence type="ECO:0000313" key="13">
    <source>
        <dbReference type="EnsemblMetazoa" id="Aqu2.1.32754_001"/>
    </source>
</evidence>
<evidence type="ECO:0000256" key="10">
    <source>
        <dbReference type="SAM" id="MobiDB-lite"/>
    </source>
</evidence>
<dbReference type="GO" id="GO:0016757">
    <property type="term" value="F:glycosyltransferase activity"/>
    <property type="evidence" value="ECO:0007669"/>
    <property type="project" value="UniProtKB-KW"/>
</dbReference>
<evidence type="ECO:0000256" key="11">
    <source>
        <dbReference type="SAM" id="Phobius"/>
    </source>
</evidence>
<dbReference type="KEGG" id="aqu:100632073"/>
<dbReference type="AlphaFoldDB" id="A0A1X7UZ05"/>
<dbReference type="EnsemblMetazoa" id="Aqu2.1.32754_001">
    <property type="protein sequence ID" value="Aqu2.1.32754_001"/>
    <property type="gene ID" value="Aqu2.1.32754"/>
</dbReference>
<keyword evidence="14" id="KW-1185">Reference proteome</keyword>
<organism evidence="13">
    <name type="scientific">Amphimedon queenslandica</name>
    <name type="common">Sponge</name>
    <dbReference type="NCBI Taxonomy" id="400682"/>
    <lineage>
        <taxon>Eukaryota</taxon>
        <taxon>Metazoa</taxon>
        <taxon>Porifera</taxon>
        <taxon>Demospongiae</taxon>
        <taxon>Heteroscleromorpha</taxon>
        <taxon>Haplosclerida</taxon>
        <taxon>Niphatidae</taxon>
        <taxon>Amphimedon</taxon>
    </lineage>
</organism>
<reference evidence="14" key="1">
    <citation type="journal article" date="2010" name="Nature">
        <title>The Amphimedon queenslandica genome and the evolution of animal complexity.</title>
        <authorList>
            <person name="Srivastava M."/>
            <person name="Simakov O."/>
            <person name="Chapman J."/>
            <person name="Fahey B."/>
            <person name="Gauthier M.E."/>
            <person name="Mitros T."/>
            <person name="Richards G.S."/>
            <person name="Conaco C."/>
            <person name="Dacre M."/>
            <person name="Hellsten U."/>
            <person name="Larroux C."/>
            <person name="Putnam N.H."/>
            <person name="Stanke M."/>
            <person name="Adamska M."/>
            <person name="Darling A."/>
            <person name="Degnan S.M."/>
            <person name="Oakley T.H."/>
            <person name="Plachetzki D.C."/>
            <person name="Zhai Y."/>
            <person name="Adamski M."/>
            <person name="Calcino A."/>
            <person name="Cummins S.F."/>
            <person name="Goodstein D.M."/>
            <person name="Harris C."/>
            <person name="Jackson D.J."/>
            <person name="Leys S.P."/>
            <person name="Shu S."/>
            <person name="Woodcroft B.J."/>
            <person name="Vervoort M."/>
            <person name="Kosik K.S."/>
            <person name="Manning G."/>
            <person name="Degnan B.M."/>
            <person name="Rokhsar D.S."/>
        </authorList>
    </citation>
    <scope>NUCLEOTIDE SEQUENCE [LARGE SCALE GENOMIC DNA]</scope>
</reference>
<dbReference type="Proteomes" id="UP000007879">
    <property type="component" value="Unassembled WGS sequence"/>
</dbReference>
<dbReference type="GO" id="GO:0016020">
    <property type="term" value="C:membrane"/>
    <property type="evidence" value="ECO:0007669"/>
    <property type="project" value="UniProtKB-SubCell"/>
</dbReference>
<evidence type="ECO:0000256" key="1">
    <source>
        <dbReference type="ARBA" id="ARBA00004606"/>
    </source>
</evidence>
<feature type="region of interest" description="Disordered" evidence="10">
    <location>
        <begin position="62"/>
        <end position="122"/>
    </location>
</feature>
<dbReference type="EnsemblMetazoa" id="XM_019996047.1">
    <property type="protein sequence ID" value="XP_019851606.1"/>
    <property type="gene ID" value="LOC100632073"/>
</dbReference>
<dbReference type="OrthoDB" id="8959630at2759"/>
<evidence type="ECO:0000256" key="3">
    <source>
        <dbReference type="ARBA" id="ARBA00022676"/>
    </source>
</evidence>
<proteinExistence type="inferred from homology"/>
<gene>
    <name evidence="13" type="primary">100632073</name>
</gene>
<reference evidence="13" key="2">
    <citation type="submission" date="2017-05" db="UniProtKB">
        <authorList>
            <consortium name="EnsemblMetazoa"/>
        </authorList>
    </citation>
    <scope>IDENTIFICATION</scope>
</reference>
<keyword evidence="5 11" id="KW-0812">Transmembrane</keyword>
<feature type="domain" description="Fringe-like glycosyltransferase" evidence="12">
    <location>
        <begin position="148"/>
        <end position="413"/>
    </location>
</feature>
<evidence type="ECO:0000256" key="6">
    <source>
        <dbReference type="ARBA" id="ARBA00022968"/>
    </source>
</evidence>
<keyword evidence="8 11" id="KW-0472">Membrane</keyword>
<evidence type="ECO:0000256" key="5">
    <source>
        <dbReference type="ARBA" id="ARBA00022692"/>
    </source>
</evidence>
<dbReference type="PANTHER" id="PTHR10811">
    <property type="entry name" value="FRINGE-RELATED"/>
    <property type="match status" value="1"/>
</dbReference>
<dbReference type="InParanoid" id="A0A1X7UZ05"/>
<accession>A0A1X7UZ05</accession>
<evidence type="ECO:0000256" key="9">
    <source>
        <dbReference type="ARBA" id="ARBA00037847"/>
    </source>
</evidence>
<evidence type="ECO:0000256" key="2">
    <source>
        <dbReference type="ARBA" id="ARBA00008661"/>
    </source>
</evidence>
<comment type="similarity">
    <text evidence="2">Belongs to the glycosyltransferase 31 family.</text>
</comment>
<feature type="compositionally biased region" description="Low complexity" evidence="10">
    <location>
        <begin position="88"/>
        <end position="120"/>
    </location>
</feature>
<evidence type="ECO:0000256" key="8">
    <source>
        <dbReference type="ARBA" id="ARBA00023136"/>
    </source>
</evidence>
<dbReference type="eggNOG" id="ENOG502QV30">
    <property type="taxonomic scope" value="Eukaryota"/>
</dbReference>
<evidence type="ECO:0000256" key="7">
    <source>
        <dbReference type="ARBA" id="ARBA00022989"/>
    </source>
</evidence>
<dbReference type="InterPro" id="IPR003378">
    <property type="entry name" value="Fringe-like_glycosylTrfase"/>
</dbReference>
<keyword evidence="3" id="KW-0328">Glycosyltransferase</keyword>
<keyword evidence="7 11" id="KW-1133">Transmembrane helix</keyword>
<dbReference type="GO" id="GO:0012505">
    <property type="term" value="C:endomembrane system"/>
    <property type="evidence" value="ECO:0007669"/>
    <property type="project" value="UniProtKB-SubCell"/>
</dbReference>
<protein>
    <recommendedName>
        <fullName evidence="12">Fringe-like glycosyltransferase domain-containing protein</fullName>
    </recommendedName>
</protein>
<dbReference type="Gene3D" id="3.90.550.50">
    <property type="match status" value="1"/>
</dbReference>
<sequence length="429" mass="49006">MQPRCCRYFLFSTLLIQSVVIVWLVRDMLTASSTSNSNHDNSLLDAKAVFEQKGQLTVRDLQVIEDPNTREELTDSSPATTEKRDSSSQKNSDSPPSHAPSSSQKTSSSEQPSSSNKNSSYWLTESETMLEKIQRPSRTLSNFESAGNNIMITIRTTRKFHQKRLPYMYDTWLNKVNGSNVFLVTDAEDEEYQEKSRQLGIHYKIISCGKDYSRWSLCCKSGEEMALMHRPENKQYSWFCHLDDDIYIILKNLVNLLSKFDPLKEPIYMGRAGTHWKKPFKLSKKQKMLEPQNVHPFHFAVGGMYCLSRAMLDKVKPWLGNGETMGDTCNKLLQPEDVAVGATVELLAKERLSRTKLFHPHGLILSRFVNPRTLKDQIGFAYGCGQLCAYKGYKNNAIKVPNARFPFSEDPSRFKSLHCHLFPDSALCK</sequence>
<dbReference type="Pfam" id="PF02434">
    <property type="entry name" value="Fringe"/>
    <property type="match status" value="1"/>
</dbReference>
<dbReference type="STRING" id="400682.A0A1X7UZ05"/>
<name>A0A1X7UZ05_AMPQE</name>